<dbReference type="EMBL" id="CP104874">
    <property type="protein sequence ID" value="WWF06071.1"/>
    <property type="molecule type" value="Genomic_DNA"/>
</dbReference>
<accession>A0ABZ2FFT7</accession>
<evidence type="ECO:0000256" key="3">
    <source>
        <dbReference type="PROSITE-ProRule" id="PRU00289"/>
    </source>
</evidence>
<proteinExistence type="predicted"/>
<keyword evidence="5" id="KW-0812">Transmembrane</keyword>
<evidence type="ECO:0000256" key="2">
    <source>
        <dbReference type="ARBA" id="ARBA00022840"/>
    </source>
</evidence>
<dbReference type="CDD" id="cd01127">
    <property type="entry name" value="TrwB_TraG_TraD_VirD4"/>
    <property type="match status" value="1"/>
</dbReference>
<feature type="domain" description="FtsK" evidence="6">
    <location>
        <begin position="183"/>
        <end position="373"/>
    </location>
</feature>
<dbReference type="Pfam" id="PF01580">
    <property type="entry name" value="FtsK_SpoIIIE"/>
    <property type="match status" value="1"/>
</dbReference>
<feature type="compositionally biased region" description="Basic residues" evidence="4">
    <location>
        <begin position="467"/>
        <end position="478"/>
    </location>
</feature>
<evidence type="ECO:0000313" key="7">
    <source>
        <dbReference type="EMBL" id="WWF06071.1"/>
    </source>
</evidence>
<dbReference type="InterPro" id="IPR027417">
    <property type="entry name" value="P-loop_NTPase"/>
</dbReference>
<dbReference type="PROSITE" id="PS50901">
    <property type="entry name" value="FTSK"/>
    <property type="match status" value="1"/>
</dbReference>
<feature type="region of interest" description="Disordered" evidence="4">
    <location>
        <begin position="451"/>
        <end position="497"/>
    </location>
</feature>
<dbReference type="InterPro" id="IPR002543">
    <property type="entry name" value="FtsK_dom"/>
</dbReference>
<keyword evidence="5" id="KW-1133">Transmembrane helix</keyword>
<evidence type="ECO:0000259" key="6">
    <source>
        <dbReference type="PROSITE" id="PS50901"/>
    </source>
</evidence>
<feature type="transmembrane region" description="Helical" evidence="5">
    <location>
        <begin position="42"/>
        <end position="62"/>
    </location>
</feature>
<keyword evidence="2 3" id="KW-0067">ATP-binding</keyword>
<keyword evidence="8" id="KW-1185">Reference proteome</keyword>
<dbReference type="PANTHER" id="PTHR22683:SF41">
    <property type="entry name" value="DNA TRANSLOCASE FTSK"/>
    <property type="match status" value="1"/>
</dbReference>
<reference evidence="7 8" key="1">
    <citation type="submission" date="2022-09" db="EMBL/GenBank/DDBJ databases">
        <title>Complete genome sequence of Janibacter terrae strain COS04-44, PCL-degrading bacteria isolated from oil spilled coast.</title>
        <authorList>
            <person name="Park H."/>
            <person name="Kim J.Y."/>
            <person name="An S.H."/>
            <person name="Lee C.M."/>
            <person name="Weon H.-Y."/>
        </authorList>
    </citation>
    <scope>NUCLEOTIDE SEQUENCE [LARGE SCALE GENOMIC DNA]</scope>
    <source>
        <strain evidence="7 8">COS04-44</strain>
    </source>
</reference>
<evidence type="ECO:0000256" key="1">
    <source>
        <dbReference type="ARBA" id="ARBA00022741"/>
    </source>
</evidence>
<protein>
    <submittedName>
        <fullName evidence="7">FtsK/SpoIIIE domain-containing protein</fullName>
    </submittedName>
</protein>
<evidence type="ECO:0000256" key="5">
    <source>
        <dbReference type="SAM" id="Phobius"/>
    </source>
</evidence>
<name>A0ABZ2FFT7_9MICO</name>
<dbReference type="PANTHER" id="PTHR22683">
    <property type="entry name" value="SPORULATION PROTEIN RELATED"/>
    <property type="match status" value="1"/>
</dbReference>
<evidence type="ECO:0000256" key="4">
    <source>
        <dbReference type="SAM" id="MobiDB-lite"/>
    </source>
</evidence>
<dbReference type="RefSeq" id="WP_338538773.1">
    <property type="nucleotide sequence ID" value="NZ_CP104874.1"/>
</dbReference>
<dbReference type="InterPro" id="IPR050206">
    <property type="entry name" value="FtsK/SpoIIIE/SftA"/>
</dbReference>
<dbReference type="Gene3D" id="3.40.50.300">
    <property type="entry name" value="P-loop containing nucleotide triphosphate hydrolases"/>
    <property type="match status" value="1"/>
</dbReference>
<dbReference type="SUPFAM" id="SSF52540">
    <property type="entry name" value="P-loop containing nucleoside triphosphate hydrolases"/>
    <property type="match status" value="1"/>
</dbReference>
<dbReference type="Proteomes" id="UP001381003">
    <property type="component" value="Chromosome"/>
</dbReference>
<keyword evidence="1 3" id="KW-0547">Nucleotide-binding</keyword>
<evidence type="ECO:0000313" key="8">
    <source>
        <dbReference type="Proteomes" id="UP001381003"/>
    </source>
</evidence>
<keyword evidence="5" id="KW-0472">Membrane</keyword>
<sequence length="497" mass="53190">MLAEAVKSLPAEIGPFAFLAVGPWETRELASWVGPMRTGAGAVVWAVVGLVGAVFVVSVYLPDAVSAWIGRRDVRRSFIAVARSCGLSERVDDGGEPVWTDPRLLRVTSQGGVVIARVRSRRGQASTDLVAGAEKLAAGVGAVAFRSSVISPSVADVRLTMADALGSATTAAMPTDRAVGAMLEPMEVGREESGMPWRLSLVGKHTLVAGRSGSGKGSVLWGVVASLAPWIAQDTVRVHGVDLKRGVEIAMGDGLMFRTAYRPEQALAVLRDLLQIIDERAGRMVGQSRLHEPLPGDPLHLLVIDELAALTAYADAEVKREGNRLLAEILTQGRAMGVVVVAFVQDPKKETVPARGLFTQMIALRLASADEVRMVLGQGMSDEAPAHRIPMDMPGAGYLVTEEGSVARVRAHYWSDALIKATAARYPAAVRWVPPLEEIATAGVQFVQSAEEMTAPEGEGGEQPRPRERRPRSPRKKTNNHETTNVIALEGVRHDSE</sequence>
<organism evidence="7 8">
    <name type="scientific">Janibacter terrae</name>
    <dbReference type="NCBI Taxonomy" id="103817"/>
    <lineage>
        <taxon>Bacteria</taxon>
        <taxon>Bacillati</taxon>
        <taxon>Actinomycetota</taxon>
        <taxon>Actinomycetes</taxon>
        <taxon>Micrococcales</taxon>
        <taxon>Intrasporangiaceae</taxon>
        <taxon>Janibacter</taxon>
    </lineage>
</organism>
<gene>
    <name evidence="7" type="ORF">N5P18_04150</name>
</gene>
<feature type="binding site" evidence="3">
    <location>
        <begin position="210"/>
        <end position="217"/>
    </location>
    <ligand>
        <name>ATP</name>
        <dbReference type="ChEBI" id="CHEBI:30616"/>
    </ligand>
</feature>